<sequence>MQLEEMKVPADINLKIKVDAKEAIATLKEVTDVANEALEALTKLGCKIGAFPIENEVITSLKSYVTSQEAKVSDTSK</sequence>
<reference evidence="1 2" key="1">
    <citation type="submission" date="2019-04" db="EMBL/GenBank/DDBJ databases">
        <title>Bacillus phage vB_BtS_B83 previously designated as a plasmid may represent new Siphoviridae genus.</title>
        <authorList>
            <person name="Piligrimova E."/>
            <person name="Kazantseva O."/>
            <person name="Zagorodny V."/>
            <person name="Shadrin A."/>
        </authorList>
    </citation>
    <scope>NUCLEOTIDE SEQUENCE [LARGE SCALE GENOMIC DNA]</scope>
</reference>
<keyword evidence="2" id="KW-1185">Reference proteome</keyword>
<gene>
    <name evidence="1" type="ORF">B83_gp71</name>
</gene>
<accession>A0A4P8MV16</accession>
<organism evidence="1 2">
    <name type="scientific">Bacillus phage vB_BtS_B83</name>
    <dbReference type="NCBI Taxonomy" id="2565501"/>
    <lineage>
        <taxon>Viruses</taxon>
        <taxon>Duplodnaviria</taxon>
        <taxon>Heunggongvirae</taxon>
        <taxon>Uroviricota</taxon>
        <taxon>Caudoviricetes</taxon>
        <taxon>Skryabinvirinae</taxon>
        <taxon>Pushchinovirus</taxon>
        <taxon>Pushchinovirus B83</taxon>
    </lineage>
</organism>
<protein>
    <submittedName>
        <fullName evidence="1">Uncharacterized protein</fullName>
    </submittedName>
</protein>
<evidence type="ECO:0000313" key="2">
    <source>
        <dbReference type="Proteomes" id="UP000302244"/>
    </source>
</evidence>
<dbReference type="Proteomes" id="UP000302244">
    <property type="component" value="Segment"/>
</dbReference>
<dbReference type="EMBL" id="MK759918">
    <property type="protein sequence ID" value="QCQ57851.1"/>
    <property type="molecule type" value="Genomic_DNA"/>
</dbReference>
<evidence type="ECO:0000313" key="1">
    <source>
        <dbReference type="EMBL" id="QCQ57851.1"/>
    </source>
</evidence>
<name>A0A4P8MV16_9CAUD</name>
<proteinExistence type="predicted"/>